<dbReference type="Proteomes" id="UP000184304">
    <property type="component" value="Unassembled WGS sequence"/>
</dbReference>
<organism evidence="1 2">
    <name type="scientific">Aspergillus tubingensis (strain CBS 134.48)</name>
    <dbReference type="NCBI Taxonomy" id="767770"/>
    <lineage>
        <taxon>Eukaryota</taxon>
        <taxon>Fungi</taxon>
        <taxon>Dikarya</taxon>
        <taxon>Ascomycota</taxon>
        <taxon>Pezizomycotina</taxon>
        <taxon>Eurotiomycetes</taxon>
        <taxon>Eurotiomycetidae</taxon>
        <taxon>Eurotiales</taxon>
        <taxon>Aspergillaceae</taxon>
        <taxon>Aspergillus</taxon>
        <taxon>Aspergillus subgen. Circumdati</taxon>
    </lineage>
</organism>
<keyword evidence="2" id="KW-1185">Reference proteome</keyword>
<accession>A0A1L9MTZ8</accession>
<dbReference type="AlphaFoldDB" id="A0A1L9MTZ8"/>
<dbReference type="VEuPathDB" id="FungiDB:ASPTUDRAFT_937061"/>
<evidence type="ECO:0000313" key="1">
    <source>
        <dbReference type="EMBL" id="OJI80355.1"/>
    </source>
</evidence>
<reference evidence="2" key="1">
    <citation type="journal article" date="2017" name="Genome Biol.">
        <title>Comparative genomics reveals high biological diversity and specific adaptations in the industrially and medically important fungal genus Aspergillus.</title>
        <authorList>
            <person name="de Vries R.P."/>
            <person name="Riley R."/>
            <person name="Wiebenga A."/>
            <person name="Aguilar-Osorio G."/>
            <person name="Amillis S."/>
            <person name="Uchima C.A."/>
            <person name="Anderluh G."/>
            <person name="Asadollahi M."/>
            <person name="Askin M."/>
            <person name="Barry K."/>
            <person name="Battaglia E."/>
            <person name="Bayram O."/>
            <person name="Benocci T."/>
            <person name="Braus-Stromeyer S.A."/>
            <person name="Caldana C."/>
            <person name="Canovas D."/>
            <person name="Cerqueira G.C."/>
            <person name="Chen F."/>
            <person name="Chen W."/>
            <person name="Choi C."/>
            <person name="Clum A."/>
            <person name="Dos Santos R.A."/>
            <person name="Damasio A.R."/>
            <person name="Diallinas G."/>
            <person name="Emri T."/>
            <person name="Fekete E."/>
            <person name="Flipphi M."/>
            <person name="Freyberg S."/>
            <person name="Gallo A."/>
            <person name="Gournas C."/>
            <person name="Habgood R."/>
            <person name="Hainaut M."/>
            <person name="Harispe M.L."/>
            <person name="Henrissat B."/>
            <person name="Hilden K.S."/>
            <person name="Hope R."/>
            <person name="Hossain A."/>
            <person name="Karabika E."/>
            <person name="Karaffa L."/>
            <person name="Karanyi Z."/>
            <person name="Krasevec N."/>
            <person name="Kuo A."/>
            <person name="Kusch H."/>
            <person name="LaButti K."/>
            <person name="Lagendijk E.L."/>
            <person name="Lapidus A."/>
            <person name="Levasseur A."/>
            <person name="Lindquist E."/>
            <person name="Lipzen A."/>
            <person name="Logrieco A.F."/>
            <person name="MacCabe A."/>
            <person name="Maekelae M.R."/>
            <person name="Malavazi I."/>
            <person name="Melin P."/>
            <person name="Meyer V."/>
            <person name="Mielnichuk N."/>
            <person name="Miskei M."/>
            <person name="Molnar A.P."/>
            <person name="Mule G."/>
            <person name="Ngan C.Y."/>
            <person name="Orejas M."/>
            <person name="Orosz E."/>
            <person name="Ouedraogo J.P."/>
            <person name="Overkamp K.M."/>
            <person name="Park H.-S."/>
            <person name="Perrone G."/>
            <person name="Piumi F."/>
            <person name="Punt P.J."/>
            <person name="Ram A.F."/>
            <person name="Ramon A."/>
            <person name="Rauscher S."/>
            <person name="Record E."/>
            <person name="Riano-Pachon D.M."/>
            <person name="Robert V."/>
            <person name="Roehrig J."/>
            <person name="Ruller R."/>
            <person name="Salamov A."/>
            <person name="Salih N.S."/>
            <person name="Samson R.A."/>
            <person name="Sandor E."/>
            <person name="Sanguinetti M."/>
            <person name="Schuetze T."/>
            <person name="Sepcic K."/>
            <person name="Shelest E."/>
            <person name="Sherlock G."/>
            <person name="Sophianopoulou V."/>
            <person name="Squina F.M."/>
            <person name="Sun H."/>
            <person name="Susca A."/>
            <person name="Todd R.B."/>
            <person name="Tsang A."/>
            <person name="Unkles S.E."/>
            <person name="van de Wiele N."/>
            <person name="van Rossen-Uffink D."/>
            <person name="Oliveira J.V."/>
            <person name="Vesth T.C."/>
            <person name="Visser J."/>
            <person name="Yu J.-H."/>
            <person name="Zhou M."/>
            <person name="Andersen M.R."/>
            <person name="Archer D.B."/>
            <person name="Baker S.E."/>
            <person name="Benoit I."/>
            <person name="Brakhage A.A."/>
            <person name="Braus G.H."/>
            <person name="Fischer R."/>
            <person name="Frisvad J.C."/>
            <person name="Goldman G.H."/>
            <person name="Houbraken J."/>
            <person name="Oakley B."/>
            <person name="Pocsi I."/>
            <person name="Scazzocchio C."/>
            <person name="Seiboth B."/>
            <person name="vanKuyk P.A."/>
            <person name="Wortman J."/>
            <person name="Dyer P.S."/>
            <person name="Grigoriev I.V."/>
        </authorList>
    </citation>
    <scope>NUCLEOTIDE SEQUENCE [LARGE SCALE GENOMIC DNA]</scope>
    <source>
        <strain evidence="2">CBS 134.48</strain>
    </source>
</reference>
<feature type="non-terminal residue" evidence="1">
    <location>
        <position position="1"/>
    </location>
</feature>
<name>A0A1L9MTZ8_ASPTC</name>
<dbReference type="EMBL" id="KV878207">
    <property type="protein sequence ID" value="OJI80355.1"/>
    <property type="molecule type" value="Genomic_DNA"/>
</dbReference>
<proteinExistence type="predicted"/>
<gene>
    <name evidence="1" type="ORF">ASPTUDRAFT_937061</name>
</gene>
<protein>
    <submittedName>
        <fullName evidence="1">Uncharacterized protein</fullName>
    </submittedName>
</protein>
<evidence type="ECO:0000313" key="2">
    <source>
        <dbReference type="Proteomes" id="UP000184304"/>
    </source>
</evidence>
<sequence length="52" mass="5713">DKTFHLQGPDELASTYGLTDISLVLAQGPDRGGFGILRSSNCRYYVCDEMSD</sequence>